<dbReference type="EMBL" id="JAYMGO010000022">
    <property type="protein sequence ID" value="KAL1252040.1"/>
    <property type="molecule type" value="Genomic_DNA"/>
</dbReference>
<evidence type="ECO:0000313" key="2">
    <source>
        <dbReference type="EMBL" id="KAL1252040.1"/>
    </source>
</evidence>
<sequence length="77" mass="8723">MHKHKAKGRLSRQSSAPANGKPRFGAIQPITGHVTLQWAETRPSAAVTLPSLWHRENEQNRGENSEKRGKYDPEQEH</sequence>
<feature type="region of interest" description="Disordered" evidence="1">
    <location>
        <begin position="48"/>
        <end position="77"/>
    </location>
</feature>
<reference evidence="2 3" key="1">
    <citation type="submission" date="2023-09" db="EMBL/GenBank/DDBJ databases">
        <authorList>
            <person name="Wang M."/>
        </authorList>
    </citation>
    <scope>NUCLEOTIDE SEQUENCE [LARGE SCALE GENOMIC DNA]</scope>
    <source>
        <strain evidence="2">GT-2023</strain>
        <tissue evidence="2">Liver</tissue>
    </source>
</reference>
<feature type="compositionally biased region" description="Basic residues" evidence="1">
    <location>
        <begin position="1"/>
        <end position="10"/>
    </location>
</feature>
<feature type="compositionally biased region" description="Basic and acidic residues" evidence="1">
    <location>
        <begin position="53"/>
        <end position="77"/>
    </location>
</feature>
<evidence type="ECO:0000256" key="1">
    <source>
        <dbReference type="SAM" id="MobiDB-lite"/>
    </source>
</evidence>
<dbReference type="Proteomes" id="UP001558613">
    <property type="component" value="Unassembled WGS sequence"/>
</dbReference>
<organism evidence="2 3">
    <name type="scientific">Cirrhinus molitorella</name>
    <name type="common">mud carp</name>
    <dbReference type="NCBI Taxonomy" id="172907"/>
    <lineage>
        <taxon>Eukaryota</taxon>
        <taxon>Metazoa</taxon>
        <taxon>Chordata</taxon>
        <taxon>Craniata</taxon>
        <taxon>Vertebrata</taxon>
        <taxon>Euteleostomi</taxon>
        <taxon>Actinopterygii</taxon>
        <taxon>Neopterygii</taxon>
        <taxon>Teleostei</taxon>
        <taxon>Ostariophysi</taxon>
        <taxon>Cypriniformes</taxon>
        <taxon>Cyprinidae</taxon>
        <taxon>Labeoninae</taxon>
        <taxon>Labeonini</taxon>
        <taxon>Cirrhinus</taxon>
    </lineage>
</organism>
<protein>
    <submittedName>
        <fullName evidence="2">Uncharacterized protein</fullName>
    </submittedName>
</protein>
<evidence type="ECO:0000313" key="3">
    <source>
        <dbReference type="Proteomes" id="UP001558613"/>
    </source>
</evidence>
<comment type="caution">
    <text evidence="2">The sequence shown here is derived from an EMBL/GenBank/DDBJ whole genome shotgun (WGS) entry which is preliminary data.</text>
</comment>
<accession>A0ABR3LI64</accession>
<gene>
    <name evidence="2" type="ORF">QQF64_019836</name>
</gene>
<proteinExistence type="predicted"/>
<keyword evidence="3" id="KW-1185">Reference proteome</keyword>
<name>A0ABR3LI64_9TELE</name>
<feature type="region of interest" description="Disordered" evidence="1">
    <location>
        <begin position="1"/>
        <end position="26"/>
    </location>
</feature>